<keyword evidence="1" id="KW-0805">Transcription regulation</keyword>
<keyword evidence="3" id="KW-0804">Transcription</keyword>
<dbReference type="SUPFAM" id="SSF55781">
    <property type="entry name" value="GAF domain-like"/>
    <property type="match status" value="1"/>
</dbReference>
<evidence type="ECO:0000256" key="2">
    <source>
        <dbReference type="ARBA" id="ARBA00023125"/>
    </source>
</evidence>
<name>A0AAU7XEY4_9HYPH</name>
<keyword evidence="2" id="KW-0238">DNA-binding</keyword>
<reference evidence="6" key="1">
    <citation type="submission" date="2024-06" db="EMBL/GenBank/DDBJ databases">
        <title>Methylostella associata gen. nov., sp. nov., a novel Ancalomicrobiaceae-affiliated facultatively methylotrophic bacteria that feed on methanotrophs of the genus Methylococcus.</title>
        <authorList>
            <person name="Saltykova V."/>
            <person name="Danilova O.V."/>
            <person name="Oshkin I.Y."/>
            <person name="Belova S.E."/>
            <person name="Pimenov N.V."/>
            <person name="Dedysh S.N."/>
        </authorList>
    </citation>
    <scope>NUCLEOTIDE SEQUENCE</scope>
    <source>
        <strain evidence="6">S20</strain>
    </source>
</reference>
<proteinExistence type="predicted"/>
<dbReference type="InterPro" id="IPR005471">
    <property type="entry name" value="Tscrpt_reg_IclR_N"/>
</dbReference>
<dbReference type="GO" id="GO:0003677">
    <property type="term" value="F:DNA binding"/>
    <property type="evidence" value="ECO:0007669"/>
    <property type="project" value="UniProtKB-KW"/>
</dbReference>
<dbReference type="SMART" id="SM00346">
    <property type="entry name" value="HTH_ICLR"/>
    <property type="match status" value="1"/>
</dbReference>
<sequence length="279" mass="30147">MSKDAATSQSAAATSLQRGLRVLRCLGGAPAEGMRLSDLANAAGETEATTHRLLKSLVAEGFAERTRDRRYRVGLDFFTLAATAENTNNLRDICRPALIRLSATLNDTVFLLVRSGFHAVCLDRADGPFPIRSFTGDIGGRIPLGIGQGSTVILALLPEDEREEVIRFNLPRLIDMGPIDEVFLRTEIEKVLTHGYSASETGILPGMTGVAVPIFDTNGHVVAALSIGTLSERLTPARRDKVVELLRKEAEAIGRRVSPFDRALRHPARWLGGVRAPGG</sequence>
<dbReference type="InterPro" id="IPR014757">
    <property type="entry name" value="Tscrpt_reg_IclR_C"/>
</dbReference>
<dbReference type="AlphaFoldDB" id="A0AAU7XEY4"/>
<dbReference type="SUPFAM" id="SSF46785">
    <property type="entry name" value="Winged helix' DNA-binding domain"/>
    <property type="match status" value="1"/>
</dbReference>
<evidence type="ECO:0000259" key="4">
    <source>
        <dbReference type="PROSITE" id="PS51077"/>
    </source>
</evidence>
<dbReference type="InterPro" id="IPR029016">
    <property type="entry name" value="GAF-like_dom_sf"/>
</dbReference>
<dbReference type="RefSeq" id="WP_407051797.1">
    <property type="nucleotide sequence ID" value="NZ_CP158568.1"/>
</dbReference>
<feature type="domain" description="IclR-ED" evidence="5">
    <location>
        <begin position="76"/>
        <end position="259"/>
    </location>
</feature>
<gene>
    <name evidence="6" type="ORF">ABS361_11105</name>
</gene>
<dbReference type="GO" id="GO:0003700">
    <property type="term" value="F:DNA-binding transcription factor activity"/>
    <property type="evidence" value="ECO:0007669"/>
    <property type="project" value="TreeGrafter"/>
</dbReference>
<dbReference type="Gene3D" id="1.10.10.10">
    <property type="entry name" value="Winged helix-like DNA-binding domain superfamily/Winged helix DNA-binding domain"/>
    <property type="match status" value="1"/>
</dbReference>
<evidence type="ECO:0000259" key="5">
    <source>
        <dbReference type="PROSITE" id="PS51078"/>
    </source>
</evidence>
<dbReference type="KEGG" id="mflg:ABS361_11105"/>
<organism evidence="6">
    <name type="scientific">Methyloraptor flagellatus</name>
    <dbReference type="NCBI Taxonomy" id="3162530"/>
    <lineage>
        <taxon>Bacteria</taxon>
        <taxon>Pseudomonadati</taxon>
        <taxon>Pseudomonadota</taxon>
        <taxon>Alphaproteobacteria</taxon>
        <taxon>Hyphomicrobiales</taxon>
        <taxon>Ancalomicrobiaceae</taxon>
        <taxon>Methyloraptor</taxon>
    </lineage>
</organism>
<dbReference type="InterPro" id="IPR036390">
    <property type="entry name" value="WH_DNA-bd_sf"/>
</dbReference>
<protein>
    <submittedName>
        <fullName evidence="6">IclR family transcriptional regulator</fullName>
    </submittedName>
</protein>
<accession>A0AAU7XEY4</accession>
<dbReference type="InterPro" id="IPR050707">
    <property type="entry name" value="HTH_MetabolicPath_Reg"/>
</dbReference>
<dbReference type="EMBL" id="CP158568">
    <property type="protein sequence ID" value="XBY46706.1"/>
    <property type="molecule type" value="Genomic_DNA"/>
</dbReference>
<dbReference type="PANTHER" id="PTHR30136:SF24">
    <property type="entry name" value="HTH-TYPE TRANSCRIPTIONAL REPRESSOR ALLR"/>
    <property type="match status" value="1"/>
</dbReference>
<dbReference type="PANTHER" id="PTHR30136">
    <property type="entry name" value="HELIX-TURN-HELIX TRANSCRIPTIONAL REGULATOR, ICLR FAMILY"/>
    <property type="match status" value="1"/>
</dbReference>
<dbReference type="PROSITE" id="PS51077">
    <property type="entry name" value="HTH_ICLR"/>
    <property type="match status" value="1"/>
</dbReference>
<dbReference type="GO" id="GO:0045892">
    <property type="term" value="P:negative regulation of DNA-templated transcription"/>
    <property type="evidence" value="ECO:0007669"/>
    <property type="project" value="TreeGrafter"/>
</dbReference>
<evidence type="ECO:0000313" key="6">
    <source>
        <dbReference type="EMBL" id="XBY46706.1"/>
    </source>
</evidence>
<dbReference type="Pfam" id="PF09339">
    <property type="entry name" value="HTH_IclR"/>
    <property type="match status" value="1"/>
</dbReference>
<dbReference type="InterPro" id="IPR036388">
    <property type="entry name" value="WH-like_DNA-bd_sf"/>
</dbReference>
<evidence type="ECO:0000256" key="3">
    <source>
        <dbReference type="ARBA" id="ARBA00023163"/>
    </source>
</evidence>
<dbReference type="PROSITE" id="PS51078">
    <property type="entry name" value="ICLR_ED"/>
    <property type="match status" value="1"/>
</dbReference>
<feature type="domain" description="HTH iclR-type" evidence="4">
    <location>
        <begin position="13"/>
        <end position="75"/>
    </location>
</feature>
<dbReference type="Pfam" id="PF01614">
    <property type="entry name" value="IclR_C"/>
    <property type="match status" value="1"/>
</dbReference>
<evidence type="ECO:0000256" key="1">
    <source>
        <dbReference type="ARBA" id="ARBA00023015"/>
    </source>
</evidence>
<dbReference type="Gene3D" id="3.30.450.40">
    <property type="match status" value="1"/>
</dbReference>